<gene>
    <name evidence="1" type="ORF">LSS_06010</name>
</gene>
<reference evidence="1 2" key="1">
    <citation type="journal article" date="2012" name="Gene">
        <title>Sequence of Leptospira santarosai serovar Shermani genome and prediction of virulence-associated genes.</title>
        <authorList>
            <person name="Chou L.F."/>
            <person name="Chen Y.T."/>
            <person name="Lu C.W."/>
            <person name="Ko Y.C."/>
            <person name="Tang C.Y."/>
            <person name="Pan M.J."/>
            <person name="Tian Y.C."/>
            <person name="Chiu C.H."/>
            <person name="Hung C.C."/>
            <person name="Yang C.W."/>
        </authorList>
    </citation>
    <scope>NUCLEOTIDE SEQUENCE [LARGE SCALE GENOMIC DNA]</scope>
    <source>
        <strain evidence="1">LT 821</strain>
    </source>
</reference>
<organism evidence="1 2">
    <name type="scientific">Leptospira santarosai serovar Shermani str. LT 821</name>
    <dbReference type="NCBI Taxonomy" id="758847"/>
    <lineage>
        <taxon>Bacteria</taxon>
        <taxon>Pseudomonadati</taxon>
        <taxon>Spirochaetota</taxon>
        <taxon>Spirochaetia</taxon>
        <taxon>Leptospirales</taxon>
        <taxon>Leptospiraceae</taxon>
        <taxon>Leptospira</taxon>
    </lineage>
</organism>
<dbReference type="KEGG" id="lst:LSS_06010"/>
<evidence type="ECO:0000313" key="1">
    <source>
        <dbReference type="EMBL" id="EKT87648.1"/>
    </source>
</evidence>
<reference evidence="1 2" key="2">
    <citation type="journal article" date="2014" name="Emerg. Microbes Infect.">
        <title>Potential impact on kidney infection: a whole-genome analysis of Leptospira santarosai serovar Shermani.</title>
        <authorList>
            <person name="Chou L.F."/>
            <person name="Chen T.W."/>
            <person name="Ko Y.C."/>
            <person name="Pan M.J."/>
            <person name="Tian Y.C."/>
            <person name="Chiu C.H."/>
            <person name="Tang P."/>
            <person name="Hung C.C."/>
            <person name="Yang C.W."/>
        </authorList>
    </citation>
    <scope>NUCLEOTIDE SEQUENCE</scope>
    <source>
        <strain evidence="1 2">LT 821</strain>
    </source>
</reference>
<accession>K8Y1Z3</accession>
<name>K8Y1Z3_9LEPT</name>
<dbReference type="EMBL" id="CP006694">
    <property type="protein sequence ID" value="EKT87648.1"/>
    <property type="molecule type" value="Genomic_DNA"/>
</dbReference>
<dbReference type="AlphaFoldDB" id="K8Y1Z3"/>
<proteinExistence type="predicted"/>
<evidence type="ECO:0000313" key="2">
    <source>
        <dbReference type="Proteomes" id="UP000035800"/>
    </source>
</evidence>
<dbReference type="Proteomes" id="UP000035800">
    <property type="component" value="Chromosome I"/>
</dbReference>
<sequence length="34" mass="3920">MGDGLRFSYVELALIDYFVTKIEEDSDFYSGEPL</sequence>
<protein>
    <submittedName>
        <fullName evidence="1">Uncharacterized protein</fullName>
    </submittedName>
</protein>